<dbReference type="InterPro" id="IPR043128">
    <property type="entry name" value="Rev_trsase/Diguanyl_cyclase"/>
</dbReference>
<sequence>MIDATMGHEALSFMDRSSGYNQIHMAPKDEELTTFRTPKGIYCYKVMPFGLKNAGATYQRAMQRYLMICFTKMLSATLISIKSYLMKPPMLVAPVPRRRLILYIATQECSVGALLAQENDEGKESALYYLSRMMTPNELKYSPIEKIFSAHLRNPKIKAPLPNTYYTACLQSKSTKKAVKGQVLEDFLVVHPIFTECELSNDLPDENIIVIEKLIGWLGDVEIEHVLRKDNKQADALAKLASTLTTLEDNAHARYVRVG</sequence>
<proteinExistence type="predicted"/>
<dbReference type="Gene3D" id="3.10.10.10">
    <property type="entry name" value="HIV Type 1 Reverse Transcriptase, subunit A, domain 1"/>
    <property type="match status" value="1"/>
</dbReference>
<accession>A0AAW2MAQ7</accession>
<dbReference type="InterPro" id="IPR043502">
    <property type="entry name" value="DNA/RNA_pol_sf"/>
</dbReference>
<dbReference type="EMBL" id="JACGWM010000014">
    <property type="protein sequence ID" value="KAL0328053.1"/>
    <property type="molecule type" value="Genomic_DNA"/>
</dbReference>
<dbReference type="InterPro" id="IPR041577">
    <property type="entry name" value="RT_RNaseH_2"/>
</dbReference>
<reference evidence="3" key="1">
    <citation type="submission" date="2020-06" db="EMBL/GenBank/DDBJ databases">
        <authorList>
            <person name="Li T."/>
            <person name="Hu X."/>
            <person name="Zhang T."/>
            <person name="Song X."/>
            <person name="Zhang H."/>
            <person name="Dai N."/>
            <person name="Sheng W."/>
            <person name="Hou X."/>
            <person name="Wei L."/>
        </authorList>
    </citation>
    <scope>NUCLEOTIDE SEQUENCE</scope>
    <source>
        <strain evidence="3">KEN8</strain>
        <tissue evidence="3">Leaf</tissue>
    </source>
</reference>
<dbReference type="SUPFAM" id="SSF56672">
    <property type="entry name" value="DNA/RNA polymerases"/>
    <property type="match status" value="1"/>
</dbReference>
<feature type="domain" description="Reverse transcriptase/retrotransposon-derived protein RNase H-like" evidence="2">
    <location>
        <begin position="78"/>
        <end position="150"/>
    </location>
</feature>
<protein>
    <recommendedName>
        <fullName evidence="4">Reverse transcriptase/retrotransposon-derived protein RNase H-like domain-containing protein</fullName>
    </recommendedName>
</protein>
<name>A0AAW2MAQ7_9LAMI</name>
<evidence type="ECO:0008006" key="4">
    <source>
        <dbReference type="Google" id="ProtNLM"/>
    </source>
</evidence>
<evidence type="ECO:0000259" key="2">
    <source>
        <dbReference type="Pfam" id="PF17919"/>
    </source>
</evidence>
<dbReference type="InterPro" id="IPR053134">
    <property type="entry name" value="RNA-dir_DNA_polymerase"/>
</dbReference>
<dbReference type="Pfam" id="PF00078">
    <property type="entry name" value="RVT_1"/>
    <property type="match status" value="1"/>
</dbReference>
<feature type="domain" description="Reverse transcriptase" evidence="1">
    <location>
        <begin position="5"/>
        <end position="66"/>
    </location>
</feature>
<gene>
    <name evidence="3" type="ORF">Scaly_2237900</name>
</gene>
<organism evidence="3">
    <name type="scientific">Sesamum calycinum</name>
    <dbReference type="NCBI Taxonomy" id="2727403"/>
    <lineage>
        <taxon>Eukaryota</taxon>
        <taxon>Viridiplantae</taxon>
        <taxon>Streptophyta</taxon>
        <taxon>Embryophyta</taxon>
        <taxon>Tracheophyta</taxon>
        <taxon>Spermatophyta</taxon>
        <taxon>Magnoliopsida</taxon>
        <taxon>eudicotyledons</taxon>
        <taxon>Gunneridae</taxon>
        <taxon>Pentapetalae</taxon>
        <taxon>asterids</taxon>
        <taxon>lamiids</taxon>
        <taxon>Lamiales</taxon>
        <taxon>Pedaliaceae</taxon>
        <taxon>Sesamum</taxon>
    </lineage>
</organism>
<evidence type="ECO:0000259" key="1">
    <source>
        <dbReference type="Pfam" id="PF00078"/>
    </source>
</evidence>
<dbReference type="Gene3D" id="3.30.70.270">
    <property type="match status" value="1"/>
</dbReference>
<dbReference type="PANTHER" id="PTHR24559:SF439">
    <property type="entry name" value="RETROTRANSPOSON, UNCLASSIFIED-LIKE PROTEIN"/>
    <property type="match status" value="1"/>
</dbReference>
<evidence type="ECO:0000313" key="3">
    <source>
        <dbReference type="EMBL" id="KAL0328053.1"/>
    </source>
</evidence>
<dbReference type="CDD" id="cd01647">
    <property type="entry name" value="RT_LTR"/>
    <property type="match status" value="1"/>
</dbReference>
<dbReference type="InterPro" id="IPR000477">
    <property type="entry name" value="RT_dom"/>
</dbReference>
<dbReference type="AlphaFoldDB" id="A0AAW2MAQ7"/>
<comment type="caution">
    <text evidence="3">The sequence shown here is derived from an EMBL/GenBank/DDBJ whole genome shotgun (WGS) entry which is preliminary data.</text>
</comment>
<reference evidence="3" key="2">
    <citation type="journal article" date="2024" name="Plant">
        <title>Genomic evolution and insights into agronomic trait innovations of Sesamum species.</title>
        <authorList>
            <person name="Miao H."/>
            <person name="Wang L."/>
            <person name="Qu L."/>
            <person name="Liu H."/>
            <person name="Sun Y."/>
            <person name="Le M."/>
            <person name="Wang Q."/>
            <person name="Wei S."/>
            <person name="Zheng Y."/>
            <person name="Lin W."/>
            <person name="Duan Y."/>
            <person name="Cao H."/>
            <person name="Xiong S."/>
            <person name="Wang X."/>
            <person name="Wei L."/>
            <person name="Li C."/>
            <person name="Ma Q."/>
            <person name="Ju M."/>
            <person name="Zhao R."/>
            <person name="Li G."/>
            <person name="Mu C."/>
            <person name="Tian Q."/>
            <person name="Mei H."/>
            <person name="Zhang T."/>
            <person name="Gao T."/>
            <person name="Zhang H."/>
        </authorList>
    </citation>
    <scope>NUCLEOTIDE SEQUENCE</scope>
    <source>
        <strain evidence="3">KEN8</strain>
    </source>
</reference>
<dbReference type="Pfam" id="PF17919">
    <property type="entry name" value="RT_RNaseH_2"/>
    <property type="match status" value="1"/>
</dbReference>
<dbReference type="PANTHER" id="PTHR24559">
    <property type="entry name" value="TRANSPOSON TY3-I GAG-POL POLYPROTEIN"/>
    <property type="match status" value="1"/>
</dbReference>